<feature type="region of interest" description="Disordered" evidence="1">
    <location>
        <begin position="84"/>
        <end position="111"/>
    </location>
</feature>
<organism evidence="3 4">
    <name type="scientific">Ephemerocybe angulata</name>
    <dbReference type="NCBI Taxonomy" id="980116"/>
    <lineage>
        <taxon>Eukaryota</taxon>
        <taxon>Fungi</taxon>
        <taxon>Dikarya</taxon>
        <taxon>Basidiomycota</taxon>
        <taxon>Agaricomycotina</taxon>
        <taxon>Agaricomycetes</taxon>
        <taxon>Agaricomycetidae</taxon>
        <taxon>Agaricales</taxon>
        <taxon>Agaricineae</taxon>
        <taxon>Psathyrellaceae</taxon>
        <taxon>Ephemerocybe</taxon>
    </lineage>
</organism>
<dbReference type="Proteomes" id="UP000521943">
    <property type="component" value="Unassembled WGS sequence"/>
</dbReference>
<comment type="caution">
    <text evidence="3">The sequence shown here is derived from an EMBL/GenBank/DDBJ whole genome shotgun (WGS) entry which is preliminary data.</text>
</comment>
<feature type="chain" id="PRO_5034723637" description="Apple domain-containing protein" evidence="2">
    <location>
        <begin position="22"/>
        <end position="264"/>
    </location>
</feature>
<gene>
    <name evidence="3" type="ORF">DFP72DRAFT_839727</name>
</gene>
<feature type="signal peptide" evidence="2">
    <location>
        <begin position="1"/>
        <end position="21"/>
    </location>
</feature>
<keyword evidence="4" id="KW-1185">Reference proteome</keyword>
<protein>
    <recommendedName>
        <fullName evidence="5">Apple domain-containing protein</fullName>
    </recommendedName>
</protein>
<accession>A0A8H6IGQ4</accession>
<dbReference type="EMBL" id="JACGCI010000003">
    <property type="protein sequence ID" value="KAF6764664.1"/>
    <property type="molecule type" value="Genomic_DNA"/>
</dbReference>
<feature type="compositionally biased region" description="Low complexity" evidence="1">
    <location>
        <begin position="96"/>
        <end position="111"/>
    </location>
</feature>
<feature type="region of interest" description="Disordered" evidence="1">
    <location>
        <begin position="124"/>
        <end position="170"/>
    </location>
</feature>
<proteinExistence type="predicted"/>
<evidence type="ECO:0000256" key="2">
    <source>
        <dbReference type="SAM" id="SignalP"/>
    </source>
</evidence>
<evidence type="ECO:0000313" key="4">
    <source>
        <dbReference type="Proteomes" id="UP000521943"/>
    </source>
</evidence>
<dbReference type="AlphaFoldDB" id="A0A8H6IGQ4"/>
<reference evidence="3 4" key="1">
    <citation type="submission" date="2020-07" db="EMBL/GenBank/DDBJ databases">
        <title>Comparative genomics of pyrophilous fungi reveals a link between fire events and developmental genes.</title>
        <authorList>
            <consortium name="DOE Joint Genome Institute"/>
            <person name="Steindorff A.S."/>
            <person name="Carver A."/>
            <person name="Calhoun S."/>
            <person name="Stillman K."/>
            <person name="Liu H."/>
            <person name="Lipzen A."/>
            <person name="Pangilinan J."/>
            <person name="Labutti K."/>
            <person name="Bruns T.D."/>
            <person name="Grigoriev I.V."/>
        </authorList>
    </citation>
    <scope>NUCLEOTIDE SEQUENCE [LARGE SCALE GENOMIC DNA]</scope>
    <source>
        <strain evidence="3 4">CBS 144469</strain>
    </source>
</reference>
<keyword evidence="2" id="KW-0732">Signal</keyword>
<evidence type="ECO:0008006" key="5">
    <source>
        <dbReference type="Google" id="ProtNLM"/>
    </source>
</evidence>
<feature type="compositionally biased region" description="Low complexity" evidence="1">
    <location>
        <begin position="124"/>
        <end position="156"/>
    </location>
</feature>
<evidence type="ECO:0000313" key="3">
    <source>
        <dbReference type="EMBL" id="KAF6764664.1"/>
    </source>
</evidence>
<sequence length="264" mass="27307">MKLTFTTLLTAILLSASTAVAIPSIDPATSAIGFDLSRQNHFGAPKRPGQPGAKPGWYFGRHPERHPKLPCLSGPICRVLSRYPKGLQCPRPPPVGSTTTTTTTATTTTTETVTATVTDSVTVTTTDSASTTPTPASSSSSSSSTSPTSSASSSGPVGPGTGNEGGYTPTFLNEIGATEAGDYLTFGLVDTVDDCKAMCNSVQGCGFINTYNDINGKDHSPQLTCALFTKCHTVRESTNVGGQSQIGDGTINKVIRSDGYCKNA</sequence>
<dbReference type="OrthoDB" id="271448at2759"/>
<name>A0A8H6IGQ4_9AGAR</name>
<evidence type="ECO:0000256" key="1">
    <source>
        <dbReference type="SAM" id="MobiDB-lite"/>
    </source>
</evidence>